<keyword evidence="2" id="KW-1185">Reference proteome</keyword>
<keyword evidence="1" id="KW-0732">Signal</keyword>
<reference evidence="3" key="1">
    <citation type="submission" date="2022-11" db="UniProtKB">
        <authorList>
            <consortium name="WormBaseParasite"/>
        </authorList>
    </citation>
    <scope>IDENTIFICATION</scope>
</reference>
<evidence type="ECO:0000313" key="3">
    <source>
        <dbReference type="WBParaSite" id="PEQ_0000920801-mRNA-1"/>
    </source>
</evidence>
<feature type="chain" id="PRO_5038030923" evidence="1">
    <location>
        <begin position="16"/>
        <end position="89"/>
    </location>
</feature>
<feature type="signal peptide" evidence="1">
    <location>
        <begin position="1"/>
        <end position="15"/>
    </location>
</feature>
<evidence type="ECO:0000256" key="1">
    <source>
        <dbReference type="SAM" id="SignalP"/>
    </source>
</evidence>
<dbReference type="AlphaFoldDB" id="A0A914RSB9"/>
<dbReference type="WBParaSite" id="PEQ_0000920801-mRNA-1">
    <property type="protein sequence ID" value="PEQ_0000920801-mRNA-1"/>
    <property type="gene ID" value="PEQ_0000920801"/>
</dbReference>
<name>A0A914RSB9_PAREQ</name>
<dbReference type="Proteomes" id="UP000887564">
    <property type="component" value="Unplaced"/>
</dbReference>
<organism evidence="2 3">
    <name type="scientific">Parascaris equorum</name>
    <name type="common">Equine roundworm</name>
    <dbReference type="NCBI Taxonomy" id="6256"/>
    <lineage>
        <taxon>Eukaryota</taxon>
        <taxon>Metazoa</taxon>
        <taxon>Ecdysozoa</taxon>
        <taxon>Nematoda</taxon>
        <taxon>Chromadorea</taxon>
        <taxon>Rhabditida</taxon>
        <taxon>Spirurina</taxon>
        <taxon>Ascaridomorpha</taxon>
        <taxon>Ascaridoidea</taxon>
        <taxon>Ascarididae</taxon>
        <taxon>Parascaris</taxon>
    </lineage>
</organism>
<sequence>MAFLVWRARIHMWSAAEIVRLLYSVRPGLYSAQRGYAVSIQTKSASRPRRNRSAYLPCRGLIRRVRSIAVWTARIWKMAITLWNVLLPT</sequence>
<proteinExistence type="predicted"/>
<protein>
    <submittedName>
        <fullName evidence="3">Uncharacterized protein</fullName>
    </submittedName>
</protein>
<accession>A0A914RSB9</accession>
<evidence type="ECO:0000313" key="2">
    <source>
        <dbReference type="Proteomes" id="UP000887564"/>
    </source>
</evidence>